<dbReference type="HOGENOM" id="CLU_142910_0_0_2"/>
<dbReference type="InterPro" id="IPR017896">
    <property type="entry name" value="4Fe4S_Fe-S-bd"/>
</dbReference>
<gene>
    <name evidence="10" type="ordered locus">TTX_0439</name>
</gene>
<dbReference type="SUPFAM" id="SSF54862">
    <property type="entry name" value="4Fe-4S ferredoxins"/>
    <property type="match status" value="1"/>
</dbReference>
<dbReference type="PROSITE" id="PS00198">
    <property type="entry name" value="4FE4S_FER_1"/>
    <property type="match status" value="1"/>
</dbReference>
<evidence type="ECO:0000256" key="3">
    <source>
        <dbReference type="ARBA" id="ARBA00022723"/>
    </source>
</evidence>
<dbReference type="InterPro" id="IPR022738">
    <property type="entry name" value="AprB_C"/>
</dbReference>
<evidence type="ECO:0000256" key="7">
    <source>
        <dbReference type="ARBA" id="ARBA00023014"/>
    </source>
</evidence>
<evidence type="ECO:0000256" key="8">
    <source>
        <dbReference type="SAM" id="MobiDB-lite"/>
    </source>
</evidence>
<dbReference type="eggNOG" id="arCOG02618">
    <property type="taxonomic scope" value="Archaea"/>
</dbReference>
<protein>
    <submittedName>
        <fullName evidence="10">Adenylylsulfate reductase subunit beta</fullName>
        <ecNumber evidence="10">1.8.99.2</ecNumber>
    </submittedName>
</protein>
<dbReference type="Pfam" id="PF12139">
    <property type="entry name" value="APS-reductase_C"/>
    <property type="match status" value="1"/>
</dbReference>
<keyword evidence="4" id="KW-0677">Repeat</keyword>
<evidence type="ECO:0000256" key="5">
    <source>
        <dbReference type="ARBA" id="ARBA00022982"/>
    </source>
</evidence>
<dbReference type="InterPro" id="IPR050572">
    <property type="entry name" value="Fe-S_Ferredoxin"/>
</dbReference>
<accession>G4RNG3</accession>
<organism evidence="10 11">
    <name type="scientific">Thermoproteus tenax (strain ATCC 35583 / DSM 2078 / JCM 9277 / NBRC 100435 / Kra 1)</name>
    <dbReference type="NCBI Taxonomy" id="768679"/>
    <lineage>
        <taxon>Archaea</taxon>
        <taxon>Thermoproteota</taxon>
        <taxon>Thermoprotei</taxon>
        <taxon>Thermoproteales</taxon>
        <taxon>Thermoproteaceae</taxon>
        <taxon>Thermoproteus</taxon>
    </lineage>
</organism>
<evidence type="ECO:0000313" key="10">
    <source>
        <dbReference type="EMBL" id="CCC81107.1"/>
    </source>
</evidence>
<keyword evidence="1" id="KW-0813">Transport</keyword>
<sequence length="169" mass="19233">MPTFVYASLCKGCGKCVDICPADNMQFNPKTRKAFNADPISCAECMNCVKYCPEHAVDVRPYADFVPLGVKVGVVRDTKKNVIYWRLVFRDGTVKDFAIPIRTTPWGSAKGAKDFPERSDLDSELLCCEDSPEWTGFRELPRPKELKYYKGPPQYSSPPPEILEHYKRK</sequence>
<dbReference type="Gene3D" id="3.30.70.20">
    <property type="match status" value="1"/>
</dbReference>
<dbReference type="GeneID" id="11263442"/>
<feature type="domain" description="4Fe-4S ferredoxin-type" evidence="9">
    <location>
        <begin position="1"/>
        <end position="30"/>
    </location>
</feature>
<keyword evidence="6" id="KW-0408">Iron</keyword>
<proteinExistence type="predicted"/>
<keyword evidence="2" id="KW-0004">4Fe-4S</keyword>
<dbReference type="Proteomes" id="UP000002654">
    <property type="component" value="Chromosome"/>
</dbReference>
<dbReference type="EC" id="1.8.99.2" evidence="10"/>
<dbReference type="InterPro" id="IPR017900">
    <property type="entry name" value="4Fe4S_Fe_S_CS"/>
</dbReference>
<dbReference type="NCBIfam" id="TIGR02060">
    <property type="entry name" value="aprB"/>
    <property type="match status" value="1"/>
</dbReference>
<dbReference type="PANTHER" id="PTHR43687:SF6">
    <property type="entry name" value="L-ASPARTATE SEMIALDEHYDE SULFURTRANSFERASE IRON-SULFUR SUBUNIT"/>
    <property type="match status" value="1"/>
</dbReference>
<reference evidence="10 11" key="1">
    <citation type="journal article" date="2011" name="PLoS ONE">
        <title>The complete genome sequence of Thermoproteus tenax: a physiologically versatile member of the Crenarchaeota.</title>
        <authorList>
            <person name="Siebers B."/>
            <person name="Zaparty M."/>
            <person name="Raddatz G."/>
            <person name="Tjaden B."/>
            <person name="Albers S.V."/>
            <person name="Bell S.D."/>
            <person name="Blombach F."/>
            <person name="Kletzin A."/>
            <person name="Kyrpides N."/>
            <person name="Lanz C."/>
            <person name="Plagens A."/>
            <person name="Rampp M."/>
            <person name="Rosinus A."/>
            <person name="von Jan M."/>
            <person name="Makarova K.S."/>
            <person name="Klenk H.P."/>
            <person name="Schuster S.C."/>
            <person name="Hensel R."/>
        </authorList>
    </citation>
    <scope>NUCLEOTIDE SEQUENCE [LARGE SCALE GENOMIC DNA]</scope>
    <source>
        <strain evidence="11">ATCC 35583 / DSM 2078 / JCM 9277 / NBRC 100435 / Kra 1</strain>
    </source>
</reference>
<dbReference type="PaxDb" id="768679-TTX_0439"/>
<keyword evidence="7" id="KW-0411">Iron-sulfur</keyword>
<dbReference type="Gene3D" id="6.20.260.10">
    <property type="entry name" value="Adenylylsulphate reductase, beta subunit, C-terminal domain"/>
    <property type="match status" value="1"/>
</dbReference>
<name>G4RNG3_THETK</name>
<keyword evidence="11" id="KW-1185">Reference proteome</keyword>
<keyword evidence="10" id="KW-0560">Oxidoreductase</keyword>
<dbReference type="EMBL" id="FN869859">
    <property type="protein sequence ID" value="CCC81107.1"/>
    <property type="molecule type" value="Genomic_DNA"/>
</dbReference>
<keyword evidence="5" id="KW-0249">Electron transport</keyword>
<evidence type="ECO:0000256" key="6">
    <source>
        <dbReference type="ARBA" id="ARBA00023004"/>
    </source>
</evidence>
<evidence type="ECO:0000256" key="1">
    <source>
        <dbReference type="ARBA" id="ARBA00022448"/>
    </source>
</evidence>
<dbReference type="PANTHER" id="PTHR43687">
    <property type="entry name" value="ADENYLYLSULFATE REDUCTASE, BETA SUBUNIT"/>
    <property type="match status" value="1"/>
</dbReference>
<dbReference type="RefSeq" id="WP_014126364.1">
    <property type="nucleotide sequence ID" value="NC_016070.1"/>
</dbReference>
<evidence type="ECO:0000313" key="11">
    <source>
        <dbReference type="Proteomes" id="UP000002654"/>
    </source>
</evidence>
<dbReference type="KEGG" id="ttn:TTX_0439"/>
<feature type="region of interest" description="Disordered" evidence="8">
    <location>
        <begin position="147"/>
        <end position="169"/>
    </location>
</feature>
<evidence type="ECO:0000256" key="4">
    <source>
        <dbReference type="ARBA" id="ARBA00022737"/>
    </source>
</evidence>
<dbReference type="Pfam" id="PF12838">
    <property type="entry name" value="Fer4_7"/>
    <property type="match status" value="1"/>
</dbReference>
<evidence type="ECO:0000259" key="9">
    <source>
        <dbReference type="PROSITE" id="PS51379"/>
    </source>
</evidence>
<feature type="domain" description="4Fe-4S ferredoxin-type" evidence="9">
    <location>
        <begin position="33"/>
        <end position="62"/>
    </location>
</feature>
<dbReference type="AlphaFoldDB" id="G4RNG3"/>
<dbReference type="PROSITE" id="PS51379">
    <property type="entry name" value="4FE4S_FER_2"/>
    <property type="match status" value="2"/>
</dbReference>
<keyword evidence="3" id="KW-0479">Metal-binding</keyword>
<evidence type="ECO:0000256" key="2">
    <source>
        <dbReference type="ARBA" id="ARBA00022485"/>
    </source>
</evidence>
<dbReference type="GO" id="GO:0009973">
    <property type="term" value="F:adenylyl-sulfate reductase activity"/>
    <property type="evidence" value="ECO:0007669"/>
    <property type="project" value="UniProtKB-EC"/>
</dbReference>
<dbReference type="GO" id="GO:0046872">
    <property type="term" value="F:metal ion binding"/>
    <property type="evidence" value="ECO:0007669"/>
    <property type="project" value="UniProtKB-KW"/>
</dbReference>
<dbReference type="PATRIC" id="fig|768679.9.peg.456"/>
<dbReference type="GO" id="GO:0051539">
    <property type="term" value="F:4 iron, 4 sulfur cluster binding"/>
    <property type="evidence" value="ECO:0007669"/>
    <property type="project" value="UniProtKB-KW"/>
</dbReference>
<dbReference type="STRING" id="768679.TTX_0439"/>
<dbReference type="InterPro" id="IPR038465">
    <property type="entry name" value="APS_reduc_Bsu_C_sf"/>
</dbReference>
<dbReference type="OrthoDB" id="2837at2157"/>
<dbReference type="InterPro" id="IPR011802">
    <property type="entry name" value="AprB"/>
</dbReference>